<dbReference type="AlphaFoldDB" id="A0A812TCR5"/>
<evidence type="ECO:0000313" key="2">
    <source>
        <dbReference type="Proteomes" id="UP000649617"/>
    </source>
</evidence>
<proteinExistence type="predicted"/>
<gene>
    <name evidence="1" type="ORF">SPIL2461_LOCUS13802</name>
</gene>
<dbReference type="OrthoDB" id="425613at2759"/>
<name>A0A812TCR5_SYMPI</name>
<evidence type="ECO:0000313" key="1">
    <source>
        <dbReference type="EMBL" id="CAE7525692.1"/>
    </source>
</evidence>
<comment type="caution">
    <text evidence="1">The sequence shown here is derived from an EMBL/GenBank/DDBJ whole genome shotgun (WGS) entry which is preliminary data.</text>
</comment>
<reference evidence="1" key="1">
    <citation type="submission" date="2021-02" db="EMBL/GenBank/DDBJ databases">
        <authorList>
            <person name="Dougan E. K."/>
            <person name="Rhodes N."/>
            <person name="Thang M."/>
            <person name="Chan C."/>
        </authorList>
    </citation>
    <scope>NUCLEOTIDE SEQUENCE</scope>
</reference>
<keyword evidence="2" id="KW-1185">Reference proteome</keyword>
<protein>
    <submittedName>
        <fullName evidence="1">Uncharacterized protein</fullName>
    </submittedName>
</protein>
<dbReference type="Proteomes" id="UP000649617">
    <property type="component" value="Unassembled WGS sequence"/>
</dbReference>
<organism evidence="1 2">
    <name type="scientific">Symbiodinium pilosum</name>
    <name type="common">Dinoflagellate</name>
    <dbReference type="NCBI Taxonomy" id="2952"/>
    <lineage>
        <taxon>Eukaryota</taxon>
        <taxon>Sar</taxon>
        <taxon>Alveolata</taxon>
        <taxon>Dinophyceae</taxon>
        <taxon>Suessiales</taxon>
        <taxon>Symbiodiniaceae</taxon>
        <taxon>Symbiodinium</taxon>
    </lineage>
</organism>
<feature type="non-terminal residue" evidence="1">
    <location>
        <position position="828"/>
    </location>
</feature>
<sequence>YLGRLRKKFRGLASEDAQLAWRGKCCFTHPVTKQSMSYLIANWGGVGGSEVSVGCFICHAAFGNGAFASTGVSSRTALQVGNLSMHASSQTHVKSFEHWSKSLLGSGHEQAEGHDRATAEGLVSGISDKIPRLDRFVQALDLVASCKSYAQFRAHIDAQSVGSALEAGGDYSEHAARRMIFCMSEVLCERDRAMMSKTILSSVAIDKTQDILLLYARLLTPEGLYDCLIGCRETLPDVQTTSDALQELIKKACTQPVACRLLETSSKFAVKFQQAQHEARNIHSAEAFAATIKNLQYSEARFDSRTRPLFRLFRLMPVVTEVLAELSADQDDAEDSAWAAELLESWGGDTGFSTLVQASVVADALVVSQPALRLEDKAAADWSLSGPVASELLQTLKHLLHDGGIFLEEAEGTLTHSCLRSIRGKMVYVRSGCANASAVALRWPSADNPARLAVVQKAKENLEANAFAAFNIDAELVVQDRFRFIRLLSQRITARALIQEGKSSSSRLPEAAALQEHADSVHAAVKRVREGGEADGPLGVIQLPEPEAKKKRVMQEAAQAANMMYTAMATGRALVPEHVPADAVHLEESAQRAVQKQASKPVPYVDAKGGLMRVKQAREGPGLPPQLPNVPQVLVSSAVSALQFDKEKYKVHMAKTFKRAADIMVVPDIHGHFYSPEALFARLVGSHLVDPAYFQGCGKTISFRSAMEVRHLILYVHSSFSEQHPQHNFVLEAAAALSPTMGPKDKRPKFDLRAGDRPQDPVTPTITYQLVGDAFEATADQDRKRLWRLDDLLRFCTFVYDKIPEHEESSSSSRAVSSAIVHGQRAMM</sequence>
<accession>A0A812TCR5</accession>
<dbReference type="EMBL" id="CAJNIZ010030713">
    <property type="protein sequence ID" value="CAE7525692.1"/>
    <property type="molecule type" value="Genomic_DNA"/>
</dbReference>